<dbReference type="GO" id="GO:0071028">
    <property type="term" value="P:nuclear mRNA surveillance"/>
    <property type="evidence" value="ECO:0007669"/>
    <property type="project" value="TreeGrafter"/>
</dbReference>
<dbReference type="PANTHER" id="PTHR11953">
    <property type="entry name" value="EXOSOME COMPLEX COMPONENT"/>
    <property type="match status" value="1"/>
</dbReference>
<evidence type="ECO:0000256" key="6">
    <source>
        <dbReference type="ARBA" id="ARBA00063066"/>
    </source>
</evidence>
<reference evidence="9 10" key="1">
    <citation type="submission" date="2015-06" db="EMBL/GenBank/DDBJ databases">
        <title>Draft genome of the ant-associated black yeast Phialophora attae CBS 131958.</title>
        <authorList>
            <person name="Moreno L.F."/>
            <person name="Stielow B.J."/>
            <person name="de Hoog S."/>
            <person name="Vicente V.A."/>
            <person name="Weiss V.A."/>
            <person name="de Vries M."/>
            <person name="Cruz L.M."/>
            <person name="Souza E.M."/>
        </authorList>
    </citation>
    <scope>NUCLEOTIDE SEQUENCE [LARGE SCALE GENOMIC DNA]</scope>
    <source>
        <strain evidence="9 10">CBS 131958</strain>
    </source>
</reference>
<dbReference type="OrthoDB" id="437922at2759"/>
<evidence type="ECO:0000256" key="4">
    <source>
        <dbReference type="ARBA" id="ARBA00022490"/>
    </source>
</evidence>
<dbReference type="InterPro" id="IPR001247">
    <property type="entry name" value="ExoRNase_PH_dom1"/>
</dbReference>
<evidence type="ECO:0000256" key="1">
    <source>
        <dbReference type="ARBA" id="ARBA00004496"/>
    </source>
</evidence>
<sequence length="260" mass="27933">MPLDTLSTYAQTHLRIDGRRWNELRLLTCAVSTQPSSDGSSLFTMGNTMVVCTVTGPRESSRGASRDNTQSTVETEITIAPFATTDRRKRPRNDKRLLELQTTISSAFQAHLYTHIYPRSTISIALHVLSLDGSLLAACLNAASLALVDAGIPMPSVLSAVTSGVIVDPDRDDATAEGVLDLNNAEENELPFLTVGTVKAVDDGDGGEDKVSVCMMETRVPGSRLELMLATAVDGCRVVRGRMEAEVRQQGIKVLKGQSG</sequence>
<dbReference type="GO" id="GO:0005730">
    <property type="term" value="C:nucleolus"/>
    <property type="evidence" value="ECO:0007669"/>
    <property type="project" value="UniProtKB-SubCell"/>
</dbReference>
<dbReference type="InterPro" id="IPR027408">
    <property type="entry name" value="PNPase/RNase_PH_dom_sf"/>
</dbReference>
<evidence type="ECO:0000256" key="5">
    <source>
        <dbReference type="ARBA" id="ARBA00022835"/>
    </source>
</evidence>
<dbReference type="InterPro" id="IPR036345">
    <property type="entry name" value="ExoRNase_PH_dom2_sf"/>
</dbReference>
<comment type="caution">
    <text evidence="9">The sequence shown here is derived from an EMBL/GenBank/DDBJ whole genome shotgun (WGS) entry which is preliminary data.</text>
</comment>
<feature type="domain" description="Exoribonuclease phosphorolytic" evidence="8">
    <location>
        <begin position="23"/>
        <end position="153"/>
    </location>
</feature>
<dbReference type="GO" id="GO:0003723">
    <property type="term" value="F:RNA binding"/>
    <property type="evidence" value="ECO:0007669"/>
    <property type="project" value="TreeGrafter"/>
</dbReference>
<evidence type="ECO:0000256" key="2">
    <source>
        <dbReference type="ARBA" id="ARBA00004604"/>
    </source>
</evidence>
<dbReference type="Gene3D" id="3.30.230.70">
    <property type="entry name" value="GHMP Kinase, N-terminal domain"/>
    <property type="match status" value="1"/>
</dbReference>
<dbReference type="GO" id="GO:0034475">
    <property type="term" value="P:U4 snRNA 3'-end processing"/>
    <property type="evidence" value="ECO:0007669"/>
    <property type="project" value="TreeGrafter"/>
</dbReference>
<dbReference type="AlphaFoldDB" id="A0A0N0NKB7"/>
<dbReference type="InterPro" id="IPR020568">
    <property type="entry name" value="Ribosomal_Su5_D2-typ_SF"/>
</dbReference>
<keyword evidence="10" id="KW-1185">Reference proteome</keyword>
<name>A0A0N0NKB7_9EURO</name>
<dbReference type="GO" id="GO:0016075">
    <property type="term" value="P:rRNA catabolic process"/>
    <property type="evidence" value="ECO:0007669"/>
    <property type="project" value="TreeGrafter"/>
</dbReference>
<evidence type="ECO:0000313" key="10">
    <source>
        <dbReference type="Proteomes" id="UP000038010"/>
    </source>
</evidence>
<comment type="subcellular location">
    <subcellularLocation>
        <location evidence="1">Cytoplasm</location>
    </subcellularLocation>
    <subcellularLocation>
        <location evidence="2">Nucleus</location>
        <location evidence="2">Nucleolus</location>
    </subcellularLocation>
</comment>
<dbReference type="Proteomes" id="UP000038010">
    <property type="component" value="Unassembled WGS sequence"/>
</dbReference>
<accession>A0A0N0NKB7</accession>
<keyword evidence="4" id="KW-0963">Cytoplasm</keyword>
<dbReference type="CDD" id="cd11370">
    <property type="entry name" value="RNase_PH_RRP41"/>
    <property type="match status" value="1"/>
</dbReference>
<gene>
    <name evidence="9" type="ORF">AB675_3931</name>
</gene>
<organism evidence="9 10">
    <name type="scientific">Cyphellophora attinorum</name>
    <dbReference type="NCBI Taxonomy" id="1664694"/>
    <lineage>
        <taxon>Eukaryota</taxon>
        <taxon>Fungi</taxon>
        <taxon>Dikarya</taxon>
        <taxon>Ascomycota</taxon>
        <taxon>Pezizomycotina</taxon>
        <taxon>Eurotiomycetes</taxon>
        <taxon>Chaetothyriomycetidae</taxon>
        <taxon>Chaetothyriales</taxon>
        <taxon>Cyphellophoraceae</taxon>
        <taxon>Cyphellophora</taxon>
    </lineage>
</organism>
<keyword evidence="5" id="KW-0271">Exosome</keyword>
<evidence type="ECO:0000256" key="7">
    <source>
        <dbReference type="ARBA" id="ARBA00077929"/>
    </source>
</evidence>
<evidence type="ECO:0000313" key="9">
    <source>
        <dbReference type="EMBL" id="KPI37649.1"/>
    </source>
</evidence>
<dbReference type="EMBL" id="LFJN01000023">
    <property type="protein sequence ID" value="KPI37649.1"/>
    <property type="molecule type" value="Genomic_DNA"/>
</dbReference>
<dbReference type="PANTHER" id="PTHR11953:SF0">
    <property type="entry name" value="EXOSOME COMPLEX COMPONENT RRP41"/>
    <property type="match status" value="1"/>
</dbReference>
<dbReference type="Pfam" id="PF01138">
    <property type="entry name" value="RNase_PH"/>
    <property type="match status" value="1"/>
</dbReference>
<dbReference type="VEuPathDB" id="FungiDB:AB675_3931"/>
<dbReference type="GO" id="GO:0000177">
    <property type="term" value="C:cytoplasmic exosome (RNase complex)"/>
    <property type="evidence" value="ECO:0007669"/>
    <property type="project" value="TreeGrafter"/>
</dbReference>
<dbReference type="InterPro" id="IPR050080">
    <property type="entry name" value="RNase_PH"/>
</dbReference>
<proteinExistence type="inferred from homology"/>
<dbReference type="FunFam" id="3.30.230.70:FF:000004">
    <property type="entry name" value="Exosome complex component Rrp41"/>
    <property type="match status" value="1"/>
</dbReference>
<dbReference type="SUPFAM" id="SSF55666">
    <property type="entry name" value="Ribonuclease PH domain 2-like"/>
    <property type="match status" value="1"/>
</dbReference>
<dbReference type="GO" id="GO:0000176">
    <property type="term" value="C:nuclear exosome (RNase complex)"/>
    <property type="evidence" value="ECO:0007669"/>
    <property type="project" value="TreeGrafter"/>
</dbReference>
<protein>
    <recommendedName>
        <fullName evidence="7">Ribosomal RNA-processing protein 41</fullName>
    </recommendedName>
</protein>
<comment type="subunit">
    <text evidence="6">Component of the RNA exosome complex. Specifically part of the catalytically inactive RNA exosome core complex (Exo-9) which may associate with the catalytic subunits RRP6 and DIS3 in cytoplasmic- and nuclear-specific RNA exosome complex forms. Exo-9 is formed by a hexameric base ring of RNase PH domain-containing subunits and a cap ring consisting of CSL4, RRP4 and RRP40.</text>
</comment>
<dbReference type="RefSeq" id="XP_017997612.1">
    <property type="nucleotide sequence ID" value="XM_018144028.1"/>
</dbReference>
<evidence type="ECO:0000256" key="3">
    <source>
        <dbReference type="ARBA" id="ARBA00006678"/>
    </source>
</evidence>
<dbReference type="SUPFAM" id="SSF54211">
    <property type="entry name" value="Ribosomal protein S5 domain 2-like"/>
    <property type="match status" value="1"/>
</dbReference>
<dbReference type="STRING" id="1664694.A0A0N0NKB7"/>
<comment type="similarity">
    <text evidence="3">Belongs to the RNase PH family.</text>
</comment>
<dbReference type="GeneID" id="28735908"/>
<dbReference type="GO" id="GO:0071051">
    <property type="term" value="P:poly(A)-dependent snoRNA 3'-end processing"/>
    <property type="evidence" value="ECO:0007669"/>
    <property type="project" value="TreeGrafter"/>
</dbReference>
<evidence type="ECO:0000259" key="8">
    <source>
        <dbReference type="Pfam" id="PF01138"/>
    </source>
</evidence>